<dbReference type="Pfam" id="PF06722">
    <property type="entry name" value="EryCIII-like_C"/>
    <property type="match status" value="1"/>
</dbReference>
<dbReference type="PANTHER" id="PTHR48050">
    <property type="entry name" value="STEROL 3-BETA-GLUCOSYLTRANSFERASE"/>
    <property type="match status" value="1"/>
</dbReference>
<sequence length="1242" mass="137926">MHHKGKFHTWNQRIRAAFHKESKTLEIGPQSTMVNVRTTGIAVHGPDGRIRVGMAEEEEIDLHALQEQFSIDDRTEGTKNDATPPVLNVCIMIVGTQGDVQPFLAIALRLQKDGHRVRLATHAIYRDLVTSYDVEFYPLGGDPKELAAYMVKTGGHLIPTKLETLQKDVPRNMKMIEEILHSTWPAVSAADPEGGGPGVRASWCASAYYVSTTVGAHDCVPSPACQCAVHWQSAKEKLSVVQVGGSAHVAGHGRYRERVPHESFGLRKIRKGDGGRDILLTLNIPYAFMWSPALVPKPKDWGNRYDVVGTVALKGTASTYTPSPELEEFLGNGDGPIFIGFGSMVLDDPRATTQMVIEAAEQANTRVLIQSSWSDMAGDLETTENIFFLGNCPHDWLMPRVRAVVHHGGAGTTAAGLLAGKPTFIVPFFGDQHFWGWAVSRAGAGIAPCPIEQLTAEKLCNAFMELQCSKLHNRALEIQQKMQQEDGAEEAVRCFYRHLPIESMYCDLDDERIATKWHPSHKLKLCDVCDFVVASQPENIDKRVMNYHIVDYTARGPSHGFAGASAGTAAFFHELSGAFKDVVVKPAKDFRGDGPIGAVIGVVKGASGLSHESLPCEDGFPESGKIDKTFAVGSKEKDVISEANVEGLRQYSTLQIVKSESIVEKPVETTVPPMNICLATIGTWNSNVKQLVAIGMQMAADGHRVRIAASEEFRNEITERGLEFYPLAGTTKNLHDFIKYLHDTKELSPIQRLQIDRPVVRAFKHLIYSLHPLLVGHVHVAERLGIPLQSLDLMPLSPTCTTPQMPNAYSLDDINPLDFENMNWLSHGAVASVLWRGVKDIVGDFRAHIGLKRYCNQTNALIEWRIPHVYLWSPALLQKPASWRKELFAPGYITLRDERELAKLKTNKCPRSLNAFALAACNRVVYFGVSIYSIASVEIDRLLRIIDKAAEQAEVKIILQTREARPCHVLYRSENVYEVEHSFPYSLILRKVAAIIHWGEPAIMAEGLAASKPLGVCVTLPSQHYSAYMTVSAGVGIPPIDLRTCTVESLTVSLQSILLPEIRHRVQDVAKTFKPMQALEKTVETFYMNLPLRAMRCDLDENKVARIYDPILELKLSFDAYIAIQPLRSHDDSGDVSYKPLFYDGRRPAKYSLRDFACDQELKDAKTTHSIRKALAFFNSPESNDSVPHARRSIVSRPASQVALVTENPTFWSSAQEETADRKAVIADYEKALFRSNTTTHQ</sequence>
<dbReference type="InterPro" id="IPR010610">
    <property type="entry name" value="EryCIII-like_C"/>
</dbReference>
<dbReference type="CDD" id="cd03784">
    <property type="entry name" value="GT1_Gtf-like"/>
    <property type="match status" value="1"/>
</dbReference>
<dbReference type="Proteomes" id="UP001165121">
    <property type="component" value="Unassembled WGS sequence"/>
</dbReference>
<keyword evidence="1" id="KW-0808">Transferase</keyword>
<dbReference type="InterPro" id="IPR002213">
    <property type="entry name" value="UDP_glucos_trans"/>
</dbReference>
<dbReference type="InterPro" id="IPR050426">
    <property type="entry name" value="Glycosyltransferase_28"/>
</dbReference>
<dbReference type="FunFam" id="3.40.50.2000:FF:000009">
    <property type="entry name" value="Sterol 3-beta-glucosyltransferase UGT80A2"/>
    <property type="match status" value="1"/>
</dbReference>
<dbReference type="Pfam" id="PF03033">
    <property type="entry name" value="Glyco_transf_28"/>
    <property type="match status" value="1"/>
</dbReference>
<dbReference type="AlphaFoldDB" id="A0A9W6X9T2"/>
<feature type="domain" description="Erythromycin biosynthesis protein CIII-like C-terminal" evidence="3">
    <location>
        <begin position="384"/>
        <end position="469"/>
    </location>
</feature>
<dbReference type="EMBL" id="BSXT01000800">
    <property type="protein sequence ID" value="GMF34249.1"/>
    <property type="molecule type" value="Genomic_DNA"/>
</dbReference>
<evidence type="ECO:0000256" key="1">
    <source>
        <dbReference type="ARBA" id="ARBA00022679"/>
    </source>
</evidence>
<dbReference type="InterPro" id="IPR004276">
    <property type="entry name" value="GlycoTrans_28_N"/>
</dbReference>
<evidence type="ECO:0000259" key="3">
    <source>
        <dbReference type="Pfam" id="PF06722"/>
    </source>
</evidence>
<dbReference type="SUPFAM" id="SSF53756">
    <property type="entry name" value="UDP-Glycosyltransferase/glycogen phosphorylase"/>
    <property type="match status" value="2"/>
</dbReference>
<dbReference type="GO" id="GO:0016906">
    <property type="term" value="F:sterol 3-beta-glucosyltransferase activity"/>
    <property type="evidence" value="ECO:0007669"/>
    <property type="project" value="UniProtKB-ARBA"/>
</dbReference>
<dbReference type="GO" id="GO:0005975">
    <property type="term" value="P:carbohydrate metabolic process"/>
    <property type="evidence" value="ECO:0007669"/>
    <property type="project" value="InterPro"/>
</dbReference>
<evidence type="ECO:0000313" key="4">
    <source>
        <dbReference type="EMBL" id="GMF34249.1"/>
    </source>
</evidence>
<comment type="caution">
    <text evidence="4">The sequence shown here is derived from an EMBL/GenBank/DDBJ whole genome shotgun (WGS) entry which is preliminary data.</text>
</comment>
<organism evidence="4 5">
    <name type="scientific">Phytophthora fragariaefolia</name>
    <dbReference type="NCBI Taxonomy" id="1490495"/>
    <lineage>
        <taxon>Eukaryota</taxon>
        <taxon>Sar</taxon>
        <taxon>Stramenopiles</taxon>
        <taxon>Oomycota</taxon>
        <taxon>Peronosporomycetes</taxon>
        <taxon>Peronosporales</taxon>
        <taxon>Peronosporaceae</taxon>
        <taxon>Phytophthora</taxon>
    </lineage>
</organism>
<dbReference type="Gene3D" id="3.40.50.2000">
    <property type="entry name" value="Glycogen Phosphorylase B"/>
    <property type="match status" value="4"/>
</dbReference>
<reference evidence="4" key="1">
    <citation type="submission" date="2023-04" db="EMBL/GenBank/DDBJ databases">
        <title>Phytophthora fragariaefolia NBRC 109709.</title>
        <authorList>
            <person name="Ichikawa N."/>
            <person name="Sato H."/>
            <person name="Tonouchi N."/>
        </authorList>
    </citation>
    <scope>NUCLEOTIDE SEQUENCE</scope>
    <source>
        <strain evidence="4">NBRC 109709</strain>
    </source>
</reference>
<name>A0A9W6X9T2_9STRA</name>
<evidence type="ECO:0000313" key="5">
    <source>
        <dbReference type="Proteomes" id="UP001165121"/>
    </source>
</evidence>
<gene>
    <name evidence="4" type="ORF">Pfra01_000875300</name>
</gene>
<dbReference type="PANTHER" id="PTHR48050:SF13">
    <property type="entry name" value="STEROL 3-BETA-GLUCOSYLTRANSFERASE UGT80A2"/>
    <property type="match status" value="1"/>
</dbReference>
<protein>
    <submittedName>
        <fullName evidence="4">Unnamed protein product</fullName>
    </submittedName>
</protein>
<evidence type="ECO:0000259" key="2">
    <source>
        <dbReference type="Pfam" id="PF03033"/>
    </source>
</evidence>
<feature type="domain" description="Glycosyltransferase family 28 N-terminal" evidence="2">
    <location>
        <begin position="90"/>
        <end position="167"/>
    </location>
</feature>
<dbReference type="OrthoDB" id="122404at2759"/>
<accession>A0A9W6X9T2</accession>
<keyword evidence="5" id="KW-1185">Reference proteome</keyword>
<proteinExistence type="predicted"/>